<proteinExistence type="predicted"/>
<protein>
    <submittedName>
        <fullName evidence="1">Uncharacterized protein</fullName>
    </submittedName>
</protein>
<name>A0ACB1B0A1_MELEN</name>
<sequence>MDVYANYMIQQNGIRQEQQPTLGQMKQEFAPYSGSSSQATVTGKFVAMPLLQQTGKVFVGPGQHREAQLIGLGLRKLRTFEREDIERAKRYALDQSVKFVMLKQREAHQQQMSRIYIGSINFDIGEDHLRMNFSPFGPIKVVFEIYVLSTFFNLKQIVNMCRDPATGSHKGFAFVEYEVPEAAQLAQEQMNGKMMGGRSIKVSPVTRPTNMPQAQSIIGSRFVKINSEYFLDMIVSEARKFNRVYVSSIHPELLEEDLRSVFEAFGEIQKCMLAKDASGRHRSFGYIEFSTQQAAKEAVEGMNGFNFGGQCLIICRAITPPDALSYLSATPNPSGVLPAATAMAMAASF</sequence>
<evidence type="ECO:0000313" key="1">
    <source>
        <dbReference type="EMBL" id="CAK5114715.1"/>
    </source>
</evidence>
<organism evidence="1 2">
    <name type="scientific">Meloidogyne enterolobii</name>
    <name type="common">Root-knot nematode worm</name>
    <name type="synonym">Meloidogyne mayaguensis</name>
    <dbReference type="NCBI Taxonomy" id="390850"/>
    <lineage>
        <taxon>Eukaryota</taxon>
        <taxon>Metazoa</taxon>
        <taxon>Ecdysozoa</taxon>
        <taxon>Nematoda</taxon>
        <taxon>Chromadorea</taxon>
        <taxon>Rhabditida</taxon>
        <taxon>Tylenchina</taxon>
        <taxon>Tylenchomorpha</taxon>
        <taxon>Tylenchoidea</taxon>
        <taxon>Meloidogynidae</taxon>
        <taxon>Meloidogyninae</taxon>
        <taxon>Meloidogyne</taxon>
    </lineage>
</organism>
<gene>
    <name evidence="1" type="ORF">MENTE1834_LOCUS45423</name>
</gene>
<evidence type="ECO:0000313" key="2">
    <source>
        <dbReference type="Proteomes" id="UP001497535"/>
    </source>
</evidence>
<dbReference type="EMBL" id="CAVMJV010000151">
    <property type="protein sequence ID" value="CAK5114715.1"/>
    <property type="molecule type" value="Genomic_DNA"/>
</dbReference>
<accession>A0ACB1B0A1</accession>
<reference evidence="1" key="1">
    <citation type="submission" date="2023-11" db="EMBL/GenBank/DDBJ databases">
        <authorList>
            <person name="Poullet M."/>
        </authorList>
    </citation>
    <scope>NUCLEOTIDE SEQUENCE</scope>
    <source>
        <strain evidence="1">E1834</strain>
    </source>
</reference>
<comment type="caution">
    <text evidence="1">The sequence shown here is derived from an EMBL/GenBank/DDBJ whole genome shotgun (WGS) entry which is preliminary data.</text>
</comment>
<keyword evidence="2" id="KW-1185">Reference proteome</keyword>
<dbReference type="Proteomes" id="UP001497535">
    <property type="component" value="Unassembled WGS sequence"/>
</dbReference>